<dbReference type="InterPro" id="IPR011009">
    <property type="entry name" value="Kinase-like_dom_sf"/>
</dbReference>
<dbReference type="EMBL" id="JALJOS010000010">
    <property type="protein sequence ID" value="KAK9833706.1"/>
    <property type="molecule type" value="Genomic_DNA"/>
</dbReference>
<feature type="compositionally biased region" description="Low complexity" evidence="10">
    <location>
        <begin position="600"/>
        <end position="612"/>
    </location>
</feature>
<evidence type="ECO:0000259" key="11">
    <source>
        <dbReference type="PROSITE" id="PS50011"/>
    </source>
</evidence>
<evidence type="ECO:0000313" key="13">
    <source>
        <dbReference type="Proteomes" id="UP001438707"/>
    </source>
</evidence>
<evidence type="ECO:0000256" key="6">
    <source>
        <dbReference type="ARBA" id="ARBA00022840"/>
    </source>
</evidence>
<dbReference type="EC" id="2.7.11.1" evidence="1"/>
<protein>
    <recommendedName>
        <fullName evidence="1">non-specific serine/threonine protein kinase</fullName>
        <ecNumber evidence="1">2.7.11.1</ecNumber>
    </recommendedName>
</protein>
<feature type="compositionally biased region" description="Low complexity" evidence="10">
    <location>
        <begin position="575"/>
        <end position="589"/>
    </location>
</feature>
<keyword evidence="6 9" id="KW-0067">ATP-binding</keyword>
<dbReference type="CDD" id="cd14136">
    <property type="entry name" value="STKc_SRPK"/>
    <property type="match status" value="1"/>
</dbReference>
<feature type="compositionally biased region" description="Polar residues" evidence="10">
    <location>
        <begin position="24"/>
        <end position="34"/>
    </location>
</feature>
<evidence type="ECO:0000256" key="1">
    <source>
        <dbReference type="ARBA" id="ARBA00012513"/>
    </source>
</evidence>
<keyword evidence="13" id="KW-1185">Reference proteome</keyword>
<dbReference type="Gene3D" id="3.30.200.20">
    <property type="entry name" value="Phosphorylase Kinase, domain 1"/>
    <property type="match status" value="1"/>
</dbReference>
<dbReference type="InterPro" id="IPR051334">
    <property type="entry name" value="SRPK"/>
</dbReference>
<reference evidence="12 13" key="1">
    <citation type="journal article" date="2024" name="Nat. Commun.">
        <title>Phylogenomics reveals the evolutionary origins of lichenization in chlorophyte algae.</title>
        <authorList>
            <person name="Puginier C."/>
            <person name="Libourel C."/>
            <person name="Otte J."/>
            <person name="Skaloud P."/>
            <person name="Haon M."/>
            <person name="Grisel S."/>
            <person name="Petersen M."/>
            <person name="Berrin J.G."/>
            <person name="Delaux P.M."/>
            <person name="Dal Grande F."/>
            <person name="Keller J."/>
        </authorList>
    </citation>
    <scope>NUCLEOTIDE SEQUENCE [LARGE SCALE GENOMIC DNA]</scope>
    <source>
        <strain evidence="12 13">SAG 2145</strain>
    </source>
</reference>
<dbReference type="Proteomes" id="UP001438707">
    <property type="component" value="Unassembled WGS sequence"/>
</dbReference>
<feature type="domain" description="Protein kinase" evidence="11">
    <location>
        <begin position="86"/>
        <end position="514"/>
    </location>
</feature>
<keyword evidence="4 9" id="KW-0547">Nucleotide-binding</keyword>
<dbReference type="Pfam" id="PF00069">
    <property type="entry name" value="Pkinase"/>
    <property type="match status" value="2"/>
</dbReference>
<accession>A0AAW1RJR2</accession>
<feature type="region of interest" description="Disordered" evidence="10">
    <location>
        <begin position="520"/>
        <end position="642"/>
    </location>
</feature>
<keyword evidence="3" id="KW-0808">Transferase</keyword>
<comment type="caution">
    <text evidence="12">The sequence shown here is derived from an EMBL/GenBank/DDBJ whole genome shotgun (WGS) entry which is preliminary data.</text>
</comment>
<comment type="catalytic activity">
    <reaction evidence="7">
        <text>L-threonyl-[protein] + ATP = O-phospho-L-threonyl-[protein] + ADP + H(+)</text>
        <dbReference type="Rhea" id="RHEA:46608"/>
        <dbReference type="Rhea" id="RHEA-COMP:11060"/>
        <dbReference type="Rhea" id="RHEA-COMP:11605"/>
        <dbReference type="ChEBI" id="CHEBI:15378"/>
        <dbReference type="ChEBI" id="CHEBI:30013"/>
        <dbReference type="ChEBI" id="CHEBI:30616"/>
        <dbReference type="ChEBI" id="CHEBI:61977"/>
        <dbReference type="ChEBI" id="CHEBI:456216"/>
        <dbReference type="EC" id="2.7.11.1"/>
    </reaction>
</comment>
<evidence type="ECO:0000256" key="9">
    <source>
        <dbReference type="PROSITE-ProRule" id="PRU10141"/>
    </source>
</evidence>
<dbReference type="AlphaFoldDB" id="A0AAW1RJR2"/>
<dbReference type="InterPro" id="IPR008271">
    <property type="entry name" value="Ser/Thr_kinase_AS"/>
</dbReference>
<dbReference type="FunFam" id="1.10.510.10:FF:000339">
    <property type="entry name" value="Serine/threonine-protein kinase SRPK-like protein"/>
    <property type="match status" value="1"/>
</dbReference>
<keyword evidence="2" id="KW-0723">Serine/threonine-protein kinase</keyword>
<dbReference type="PROSITE" id="PS00107">
    <property type="entry name" value="PROTEIN_KINASE_ATP"/>
    <property type="match status" value="1"/>
</dbReference>
<evidence type="ECO:0000256" key="5">
    <source>
        <dbReference type="ARBA" id="ARBA00022777"/>
    </source>
</evidence>
<dbReference type="PANTHER" id="PTHR47634:SF9">
    <property type="entry name" value="PROTEIN KINASE DOMAIN-CONTAINING PROTEIN-RELATED"/>
    <property type="match status" value="1"/>
</dbReference>
<evidence type="ECO:0000256" key="7">
    <source>
        <dbReference type="ARBA" id="ARBA00047899"/>
    </source>
</evidence>
<feature type="region of interest" description="Disordered" evidence="10">
    <location>
        <begin position="273"/>
        <end position="342"/>
    </location>
</feature>
<dbReference type="GO" id="GO:0005524">
    <property type="term" value="F:ATP binding"/>
    <property type="evidence" value="ECO:0007669"/>
    <property type="project" value="UniProtKB-UniRule"/>
</dbReference>
<dbReference type="InterPro" id="IPR000719">
    <property type="entry name" value="Prot_kinase_dom"/>
</dbReference>
<feature type="region of interest" description="Disordered" evidence="10">
    <location>
        <begin position="1"/>
        <end position="70"/>
    </location>
</feature>
<dbReference type="Gene3D" id="1.10.510.10">
    <property type="entry name" value="Transferase(Phosphotransferase) domain 1"/>
    <property type="match status" value="1"/>
</dbReference>
<evidence type="ECO:0000256" key="8">
    <source>
        <dbReference type="ARBA" id="ARBA00048679"/>
    </source>
</evidence>
<dbReference type="GO" id="GO:0000245">
    <property type="term" value="P:spliceosomal complex assembly"/>
    <property type="evidence" value="ECO:0007669"/>
    <property type="project" value="TreeGrafter"/>
</dbReference>
<feature type="compositionally biased region" description="Polar residues" evidence="10">
    <location>
        <begin position="590"/>
        <end position="599"/>
    </location>
</feature>
<dbReference type="SMART" id="SM00220">
    <property type="entry name" value="S_TKc"/>
    <property type="match status" value="1"/>
</dbReference>
<comment type="catalytic activity">
    <reaction evidence="8">
        <text>L-seryl-[protein] + ATP = O-phospho-L-seryl-[protein] + ADP + H(+)</text>
        <dbReference type="Rhea" id="RHEA:17989"/>
        <dbReference type="Rhea" id="RHEA-COMP:9863"/>
        <dbReference type="Rhea" id="RHEA-COMP:11604"/>
        <dbReference type="ChEBI" id="CHEBI:15378"/>
        <dbReference type="ChEBI" id="CHEBI:29999"/>
        <dbReference type="ChEBI" id="CHEBI:30616"/>
        <dbReference type="ChEBI" id="CHEBI:83421"/>
        <dbReference type="ChEBI" id="CHEBI:456216"/>
        <dbReference type="EC" id="2.7.11.1"/>
    </reaction>
</comment>
<evidence type="ECO:0000256" key="4">
    <source>
        <dbReference type="ARBA" id="ARBA00022741"/>
    </source>
</evidence>
<gene>
    <name evidence="12" type="ORF">WJX74_003263</name>
</gene>
<dbReference type="PROSITE" id="PS00108">
    <property type="entry name" value="PROTEIN_KINASE_ST"/>
    <property type="match status" value="1"/>
</dbReference>
<dbReference type="InterPro" id="IPR017441">
    <property type="entry name" value="Protein_kinase_ATP_BS"/>
</dbReference>
<dbReference type="GO" id="GO:0050684">
    <property type="term" value="P:regulation of mRNA processing"/>
    <property type="evidence" value="ECO:0007669"/>
    <property type="project" value="TreeGrafter"/>
</dbReference>
<organism evidence="12 13">
    <name type="scientific">Apatococcus lobatus</name>
    <dbReference type="NCBI Taxonomy" id="904363"/>
    <lineage>
        <taxon>Eukaryota</taxon>
        <taxon>Viridiplantae</taxon>
        <taxon>Chlorophyta</taxon>
        <taxon>core chlorophytes</taxon>
        <taxon>Trebouxiophyceae</taxon>
        <taxon>Chlorellales</taxon>
        <taxon>Chlorellaceae</taxon>
        <taxon>Apatococcus</taxon>
    </lineage>
</organism>
<keyword evidence="5" id="KW-0418">Kinase</keyword>
<feature type="compositionally biased region" description="Basic and acidic residues" evidence="10">
    <location>
        <begin position="306"/>
        <end position="326"/>
    </location>
</feature>
<feature type="compositionally biased region" description="Basic residues" evidence="10">
    <location>
        <begin position="274"/>
        <end position="285"/>
    </location>
</feature>
<name>A0AAW1RJR2_9CHLO</name>
<dbReference type="SUPFAM" id="SSF56112">
    <property type="entry name" value="Protein kinase-like (PK-like)"/>
    <property type="match status" value="1"/>
</dbReference>
<evidence type="ECO:0000256" key="10">
    <source>
        <dbReference type="SAM" id="MobiDB-lite"/>
    </source>
</evidence>
<sequence>MNRTTGKALRGAKGAQRRNKKAATRTSGPATSPSPKGGVPEKAHSVSYASDGAGDPSDSEDEGADGYKKGGYHPVKIGEKFNNDRYTVLRKLGWGHFSTVWLVFDHCTGGQAALKVQKSAQHYTDAARDEIKLLSMIRQGDQADAFNCVRLLDCFDHIGPHGRHVCLVFEVLGDNLLALIKHYDYRGIPLDMLRRMSRQILEALDYMHTHCQIIHTDLKPENVMLTEAIRPQRAALVAAARAGELTEACLPPASAPGSGKIAEAIAAGLPLTRNQKKKLKRKQRKAGGEPTSDIGSEQQCEAPSSSRDEASSAEPSDTKSSADKEALGGPTTDAHCPTSTSQEDVRTRLLRARYKIVDFGNACWTYKQFTDDIQTRQYRCPEVLLGARYSTPADMWSLACMIFELATGDLLFDPRSGRDYDRDEDHLALFIELLGKMPKKISGNGRFCKDFFNRHGELRHIKSLRFWPLDKVLTEKYSMPEAEAAALSSFLLPMLEYVPEQRATAAQMLQHPWLTGKLPSLGSHAAGRQRIAPSNSSPRLVKRSRSPSPSPPLPSERAEIPAALQSPRKDSAGLQSKAQPASSSSQASSFTQQLPSGSCPSSPQLSPATSSSRVPVLHPNDRLSLSGELLGKPNSGYSTGFSTPVAVVASSRPSSAGAEAEWQLL</sequence>
<dbReference type="PROSITE" id="PS50011">
    <property type="entry name" value="PROTEIN_KINASE_DOM"/>
    <property type="match status" value="1"/>
</dbReference>
<feature type="binding site" evidence="9">
    <location>
        <position position="115"/>
    </location>
    <ligand>
        <name>ATP</name>
        <dbReference type="ChEBI" id="CHEBI:30616"/>
    </ligand>
</feature>
<proteinExistence type="predicted"/>
<dbReference type="FunFam" id="3.30.200.20:FF:000770">
    <property type="entry name" value="SRSF protein kinase 2"/>
    <property type="match status" value="1"/>
</dbReference>
<dbReference type="GO" id="GO:0004674">
    <property type="term" value="F:protein serine/threonine kinase activity"/>
    <property type="evidence" value="ECO:0007669"/>
    <property type="project" value="UniProtKB-KW"/>
</dbReference>
<evidence type="ECO:0000256" key="3">
    <source>
        <dbReference type="ARBA" id="ARBA00022679"/>
    </source>
</evidence>
<evidence type="ECO:0000313" key="12">
    <source>
        <dbReference type="EMBL" id="KAK9833706.1"/>
    </source>
</evidence>
<dbReference type="PANTHER" id="PTHR47634">
    <property type="entry name" value="PROTEIN KINASE DOMAIN-CONTAINING PROTEIN-RELATED"/>
    <property type="match status" value="1"/>
</dbReference>
<feature type="compositionally biased region" description="Polar residues" evidence="10">
    <location>
        <begin position="293"/>
        <end position="305"/>
    </location>
</feature>
<evidence type="ECO:0000256" key="2">
    <source>
        <dbReference type="ARBA" id="ARBA00022527"/>
    </source>
</evidence>